<comment type="caution">
    <text evidence="1">The sequence shown here is derived from an EMBL/GenBank/DDBJ whole genome shotgun (WGS) entry which is preliminary data.</text>
</comment>
<evidence type="ECO:0000313" key="1">
    <source>
        <dbReference type="EMBL" id="SMP30073.1"/>
    </source>
</evidence>
<name>A0ABY1PBB4_9BACT</name>
<organism evidence="1 2">
    <name type="scientific">Algoriphagus winogradskyi</name>
    <dbReference type="NCBI Taxonomy" id="237017"/>
    <lineage>
        <taxon>Bacteria</taxon>
        <taxon>Pseudomonadati</taxon>
        <taxon>Bacteroidota</taxon>
        <taxon>Cytophagia</taxon>
        <taxon>Cytophagales</taxon>
        <taxon>Cyclobacteriaceae</taxon>
        <taxon>Algoriphagus</taxon>
    </lineage>
</organism>
<evidence type="ECO:0000313" key="2">
    <source>
        <dbReference type="Proteomes" id="UP001157915"/>
    </source>
</evidence>
<dbReference type="EMBL" id="FXUA01000006">
    <property type="protein sequence ID" value="SMP30073.1"/>
    <property type="molecule type" value="Genomic_DNA"/>
</dbReference>
<proteinExistence type="predicted"/>
<protein>
    <submittedName>
        <fullName evidence="1">Uncharacterized protein</fullName>
    </submittedName>
</protein>
<sequence length="160" mass="18277">MRSFLTFAFILNFAWVCNSQTISKSVFSQDFNTSVIQNLVLKIKPANSNRKYMGYTLLIYVSTNEEIEISKFENADGEIRPIMEELEMGFVKSLDDIDLTSYKGCLIVFPIIFEMIGAENLEDNFSEGIKSMVPMITFEKVDCIQFQEPIIVLGKRGHGF</sequence>
<keyword evidence="2" id="KW-1185">Reference proteome</keyword>
<dbReference type="Proteomes" id="UP001157915">
    <property type="component" value="Unassembled WGS sequence"/>
</dbReference>
<accession>A0ABY1PBB4</accession>
<dbReference type="RefSeq" id="WP_283413980.1">
    <property type="nucleotide sequence ID" value="NZ_FXUA01000006.1"/>
</dbReference>
<gene>
    <name evidence="1" type="ORF">SAMN06265367_106250</name>
</gene>
<reference evidence="1 2" key="1">
    <citation type="submission" date="2017-05" db="EMBL/GenBank/DDBJ databases">
        <authorList>
            <person name="Varghese N."/>
            <person name="Submissions S."/>
        </authorList>
    </citation>
    <scope>NUCLEOTIDE SEQUENCE [LARGE SCALE GENOMIC DNA]</scope>
    <source>
        <strain evidence="1 2">DSM 15360</strain>
    </source>
</reference>